<proteinExistence type="predicted"/>
<dbReference type="Pfam" id="PF18803">
    <property type="entry name" value="CxC2"/>
    <property type="match status" value="1"/>
</dbReference>
<dbReference type="InterPro" id="IPR041457">
    <property type="entry name" value="CxC2_KDZ-assoc"/>
</dbReference>
<evidence type="ECO:0000313" key="2">
    <source>
        <dbReference type="EMBL" id="TFK81364.1"/>
    </source>
</evidence>
<evidence type="ECO:0000259" key="1">
    <source>
        <dbReference type="Pfam" id="PF18803"/>
    </source>
</evidence>
<organism evidence="2 3">
    <name type="scientific">Polyporus arcularius HHB13444</name>
    <dbReference type="NCBI Taxonomy" id="1314778"/>
    <lineage>
        <taxon>Eukaryota</taxon>
        <taxon>Fungi</taxon>
        <taxon>Dikarya</taxon>
        <taxon>Basidiomycota</taxon>
        <taxon>Agaricomycotina</taxon>
        <taxon>Agaricomycetes</taxon>
        <taxon>Polyporales</taxon>
        <taxon>Polyporaceae</taxon>
        <taxon>Polyporus</taxon>
    </lineage>
</organism>
<dbReference type="AlphaFoldDB" id="A0A5C3NVL9"/>
<gene>
    <name evidence="2" type="ORF">K466DRAFT_438418</name>
</gene>
<feature type="non-terminal residue" evidence="2">
    <location>
        <position position="347"/>
    </location>
</feature>
<accession>A0A5C3NVL9</accession>
<protein>
    <recommendedName>
        <fullName evidence="1">CxC2-like cysteine cluster KDZ transposase-associated domain-containing protein</fullName>
    </recommendedName>
</protein>
<dbReference type="InParanoid" id="A0A5C3NVL9"/>
<feature type="non-terminal residue" evidence="2">
    <location>
        <position position="1"/>
    </location>
</feature>
<feature type="domain" description="CxC2-like cysteine cluster KDZ transposase-associated" evidence="1">
    <location>
        <begin position="44"/>
        <end position="151"/>
    </location>
</feature>
<sequence length="347" mass="39145">AMVRCRECTQLAPVCEDCMVSSHRNQPFHWVDKWNGSYFERKGLADLGLVMNLGHDGEPCPNLPTGAPKPIDVVIVHMNGVHQGKLQECHCVNRPSLVTQLMRADIFPASLHRIETAFTHEVLKAYDLLFNLAKVSTLDFVRWLARRTDNSAPQEVKDRYRDFLWAARIHKYLTMVKRSGRVHAIVLPGRDPDDITVPCLTCPWPDVNLPADWEDAPPHLRYLYRIIFHCDGNHSLNKRSKQDDIKDVPLTNGQGQFVRNGKMQAYLDARYNAKKQQGDGTDEVPGETCAGFKVIRSQRPGKFKYMDVSGVVAVICNHQFSLFGAVADLQTAETWGHGDFALAGALR</sequence>
<dbReference type="InterPro" id="IPR040521">
    <property type="entry name" value="KDZ"/>
</dbReference>
<dbReference type="EMBL" id="ML211614">
    <property type="protein sequence ID" value="TFK81364.1"/>
    <property type="molecule type" value="Genomic_DNA"/>
</dbReference>
<reference evidence="2 3" key="1">
    <citation type="journal article" date="2019" name="Nat. Ecol. Evol.">
        <title>Megaphylogeny resolves global patterns of mushroom evolution.</title>
        <authorList>
            <person name="Varga T."/>
            <person name="Krizsan K."/>
            <person name="Foldi C."/>
            <person name="Dima B."/>
            <person name="Sanchez-Garcia M."/>
            <person name="Sanchez-Ramirez S."/>
            <person name="Szollosi G.J."/>
            <person name="Szarkandi J.G."/>
            <person name="Papp V."/>
            <person name="Albert L."/>
            <person name="Andreopoulos W."/>
            <person name="Angelini C."/>
            <person name="Antonin V."/>
            <person name="Barry K.W."/>
            <person name="Bougher N.L."/>
            <person name="Buchanan P."/>
            <person name="Buyck B."/>
            <person name="Bense V."/>
            <person name="Catcheside P."/>
            <person name="Chovatia M."/>
            <person name="Cooper J."/>
            <person name="Damon W."/>
            <person name="Desjardin D."/>
            <person name="Finy P."/>
            <person name="Geml J."/>
            <person name="Haridas S."/>
            <person name="Hughes K."/>
            <person name="Justo A."/>
            <person name="Karasinski D."/>
            <person name="Kautmanova I."/>
            <person name="Kiss B."/>
            <person name="Kocsube S."/>
            <person name="Kotiranta H."/>
            <person name="LaButti K.M."/>
            <person name="Lechner B.E."/>
            <person name="Liimatainen K."/>
            <person name="Lipzen A."/>
            <person name="Lukacs Z."/>
            <person name="Mihaltcheva S."/>
            <person name="Morgado L.N."/>
            <person name="Niskanen T."/>
            <person name="Noordeloos M.E."/>
            <person name="Ohm R.A."/>
            <person name="Ortiz-Santana B."/>
            <person name="Ovrebo C."/>
            <person name="Racz N."/>
            <person name="Riley R."/>
            <person name="Savchenko A."/>
            <person name="Shiryaev A."/>
            <person name="Soop K."/>
            <person name="Spirin V."/>
            <person name="Szebenyi C."/>
            <person name="Tomsovsky M."/>
            <person name="Tulloss R.E."/>
            <person name="Uehling J."/>
            <person name="Grigoriev I.V."/>
            <person name="Vagvolgyi C."/>
            <person name="Papp T."/>
            <person name="Martin F.M."/>
            <person name="Miettinen O."/>
            <person name="Hibbett D.S."/>
            <person name="Nagy L.G."/>
        </authorList>
    </citation>
    <scope>NUCLEOTIDE SEQUENCE [LARGE SCALE GENOMIC DNA]</scope>
    <source>
        <strain evidence="2 3">HHB13444</strain>
    </source>
</reference>
<dbReference type="Pfam" id="PF18758">
    <property type="entry name" value="KDZ"/>
    <property type="match status" value="1"/>
</dbReference>
<evidence type="ECO:0000313" key="3">
    <source>
        <dbReference type="Proteomes" id="UP000308197"/>
    </source>
</evidence>
<name>A0A5C3NVL9_9APHY</name>
<keyword evidence="3" id="KW-1185">Reference proteome</keyword>
<dbReference type="Proteomes" id="UP000308197">
    <property type="component" value="Unassembled WGS sequence"/>
</dbReference>
<dbReference type="STRING" id="1314778.A0A5C3NVL9"/>